<evidence type="ECO:0008006" key="4">
    <source>
        <dbReference type="Google" id="ProtNLM"/>
    </source>
</evidence>
<comment type="caution">
    <text evidence="2">The sequence shown here is derived from an EMBL/GenBank/DDBJ whole genome shotgun (WGS) entry which is preliminary data.</text>
</comment>
<organism evidence="2 3">
    <name type="scientific">Vibrio marisflavi CECT 7928</name>
    <dbReference type="NCBI Taxonomy" id="634439"/>
    <lineage>
        <taxon>Bacteria</taxon>
        <taxon>Pseudomonadati</taxon>
        <taxon>Pseudomonadota</taxon>
        <taxon>Gammaproteobacteria</taxon>
        <taxon>Vibrionales</taxon>
        <taxon>Vibrionaceae</taxon>
        <taxon>Vibrio</taxon>
    </lineage>
</organism>
<protein>
    <recommendedName>
        <fullName evidence="4">DNA polymerase III subunit beta</fullName>
    </recommendedName>
</protein>
<keyword evidence="1" id="KW-0732">Signal</keyword>
<dbReference type="PROSITE" id="PS51257">
    <property type="entry name" value="PROKAR_LIPOPROTEIN"/>
    <property type="match status" value="1"/>
</dbReference>
<evidence type="ECO:0000313" key="3">
    <source>
        <dbReference type="Proteomes" id="UP000838748"/>
    </source>
</evidence>
<reference evidence="2" key="1">
    <citation type="submission" date="2021-11" db="EMBL/GenBank/DDBJ databases">
        <authorList>
            <person name="Rodrigo-Torres L."/>
            <person name="Arahal R. D."/>
            <person name="Lucena T."/>
        </authorList>
    </citation>
    <scope>NUCLEOTIDE SEQUENCE</scope>
    <source>
        <strain evidence="2">CECT 7928</strain>
    </source>
</reference>
<dbReference type="EMBL" id="CAKLDM010000002">
    <property type="protein sequence ID" value="CAH0538752.1"/>
    <property type="molecule type" value="Genomic_DNA"/>
</dbReference>
<feature type="chain" id="PRO_5046454999" description="DNA polymerase III subunit beta" evidence="1">
    <location>
        <begin position="21"/>
        <end position="150"/>
    </location>
</feature>
<keyword evidence="3" id="KW-1185">Reference proteome</keyword>
<proteinExistence type="predicted"/>
<sequence>MKKFLLASLVLVLLAGCSSAPQGIWCQDNQAQVSGDRIVMKSNLWVTNVPATVEGQDQTLHGTLYLDSHKPLPPNLGVVEVSVKQGDKTWVFYGEDLEVQTNYENQWQVAFEWEKVPVNLAKPVDVALQVKNGKRSEWLVEQEVQVNSVE</sequence>
<gene>
    <name evidence="2" type="ORF">VMF7928_01642</name>
</gene>
<evidence type="ECO:0000313" key="2">
    <source>
        <dbReference type="EMBL" id="CAH0538752.1"/>
    </source>
</evidence>
<feature type="signal peptide" evidence="1">
    <location>
        <begin position="1"/>
        <end position="20"/>
    </location>
</feature>
<name>A0ABM9A2I0_9VIBR</name>
<evidence type="ECO:0000256" key="1">
    <source>
        <dbReference type="SAM" id="SignalP"/>
    </source>
</evidence>
<accession>A0ABM9A2I0</accession>
<dbReference type="RefSeq" id="WP_237360986.1">
    <property type="nucleotide sequence ID" value="NZ_CAKLDM010000002.1"/>
</dbReference>
<dbReference type="Proteomes" id="UP000838748">
    <property type="component" value="Unassembled WGS sequence"/>
</dbReference>